<name>A0ABN2UFP3_9MICC</name>
<dbReference type="EMBL" id="BAAAMN010000028">
    <property type="protein sequence ID" value="GAA2036565.1"/>
    <property type="molecule type" value="Genomic_DNA"/>
</dbReference>
<proteinExistence type="predicted"/>
<dbReference type="RefSeq" id="WP_343957446.1">
    <property type="nucleotide sequence ID" value="NZ_BAAAMN010000028.1"/>
</dbReference>
<gene>
    <name evidence="1" type="ORF">GCM10009720_16460</name>
</gene>
<evidence type="ECO:0000313" key="1">
    <source>
        <dbReference type="EMBL" id="GAA2036565.1"/>
    </source>
</evidence>
<comment type="caution">
    <text evidence="1">The sequence shown here is derived from an EMBL/GenBank/DDBJ whole genome shotgun (WGS) entry which is preliminary data.</text>
</comment>
<organism evidence="1 2">
    <name type="scientific">Yaniella flava</name>
    <dbReference type="NCBI Taxonomy" id="287930"/>
    <lineage>
        <taxon>Bacteria</taxon>
        <taxon>Bacillati</taxon>
        <taxon>Actinomycetota</taxon>
        <taxon>Actinomycetes</taxon>
        <taxon>Micrococcales</taxon>
        <taxon>Micrococcaceae</taxon>
        <taxon>Yaniella</taxon>
    </lineage>
</organism>
<accession>A0ABN2UFP3</accession>
<dbReference type="Proteomes" id="UP001501461">
    <property type="component" value="Unassembled WGS sequence"/>
</dbReference>
<reference evidence="1 2" key="1">
    <citation type="journal article" date="2019" name="Int. J. Syst. Evol. Microbiol.">
        <title>The Global Catalogue of Microorganisms (GCM) 10K type strain sequencing project: providing services to taxonomists for standard genome sequencing and annotation.</title>
        <authorList>
            <consortium name="The Broad Institute Genomics Platform"/>
            <consortium name="The Broad Institute Genome Sequencing Center for Infectious Disease"/>
            <person name="Wu L."/>
            <person name="Ma J."/>
        </authorList>
    </citation>
    <scope>NUCLEOTIDE SEQUENCE [LARGE SCALE GENOMIC DNA]</scope>
    <source>
        <strain evidence="1 2">JCM 13595</strain>
    </source>
</reference>
<keyword evidence="2" id="KW-1185">Reference proteome</keyword>
<sequence>MLEFDPADETSITLSIPAVIGQWKQHKDVEFLSGVSISSQEKHQLKIWLKADSFKTFEHCDATIRNAAILHMREATLSPITRWFTELQQTGGASVL</sequence>
<evidence type="ECO:0000313" key="2">
    <source>
        <dbReference type="Proteomes" id="UP001501461"/>
    </source>
</evidence>
<protein>
    <submittedName>
        <fullName evidence="1">Uncharacterized protein</fullName>
    </submittedName>
</protein>